<accession>A0A090QMD3</accession>
<comment type="caution">
    <text evidence="1">The sequence shown here is derived from an EMBL/GenBank/DDBJ whole genome shotgun (WGS) entry which is preliminary data.</text>
</comment>
<gene>
    <name evidence="1" type="ORF">JCM19237_5852</name>
</gene>
<dbReference type="EMBL" id="BBMN01000001">
    <property type="protein sequence ID" value="GAL02959.1"/>
    <property type="molecule type" value="Genomic_DNA"/>
</dbReference>
<dbReference type="AlphaFoldDB" id="A0A090QMD3"/>
<evidence type="ECO:0000313" key="1">
    <source>
        <dbReference type="EMBL" id="GAL02959.1"/>
    </source>
</evidence>
<reference evidence="1 2" key="1">
    <citation type="journal article" date="2014" name="Genome Announc.">
        <title>Draft Genome Sequences of Two Vibrionaceae Species, Vibrio ponticus C121 and Photobacterium aphoticum C119, Isolated as Coral Reef Microbiota.</title>
        <authorList>
            <person name="Al-saari N."/>
            <person name="Meirelles P.M."/>
            <person name="Mino S."/>
            <person name="Suda W."/>
            <person name="Oshima K."/>
            <person name="Hattori M."/>
            <person name="Ohkuma M."/>
            <person name="Thompson F.L."/>
            <person name="Gomez-Gil B."/>
            <person name="Sawabe T."/>
            <person name="Sawabe T."/>
        </authorList>
    </citation>
    <scope>NUCLEOTIDE SEQUENCE [LARGE SCALE GENOMIC DNA]</scope>
    <source>
        <strain evidence="1 2">JCM 19237</strain>
    </source>
</reference>
<protein>
    <submittedName>
        <fullName evidence="1">Uncharacterized protein</fullName>
    </submittedName>
</protein>
<dbReference type="Proteomes" id="UP000029227">
    <property type="component" value="Unassembled WGS sequence"/>
</dbReference>
<dbReference type="eggNOG" id="ENOG5030BFG">
    <property type="taxonomic scope" value="Bacteria"/>
</dbReference>
<name>A0A090QMD3_9GAMM</name>
<organism evidence="1 2">
    <name type="scientific">Photobacterium aphoticum</name>
    <dbReference type="NCBI Taxonomy" id="754436"/>
    <lineage>
        <taxon>Bacteria</taxon>
        <taxon>Pseudomonadati</taxon>
        <taxon>Pseudomonadota</taxon>
        <taxon>Gammaproteobacteria</taxon>
        <taxon>Vibrionales</taxon>
        <taxon>Vibrionaceae</taxon>
        <taxon>Photobacterium</taxon>
    </lineage>
</organism>
<proteinExistence type="predicted"/>
<evidence type="ECO:0000313" key="2">
    <source>
        <dbReference type="Proteomes" id="UP000029227"/>
    </source>
</evidence>
<sequence length="382" mass="42378">MRSPDDRENLTRATAASCARNKIEFLADEFEAKAAELANLIAGLGSNSGSAPLPKISATENGDFTGNMATNIMVGTSEVDDVNASALNGRLSLPIGDGWSFEAEKARANYTPAHVFRKRTPDTYYGFMGRNENGVMELHCGKDRAVMYQVLSPRRNTKHPKLKGSVRILEENGMTLRVGIKSAQVDKHGFLRITHPEKRMCETVYTHVGAAYPAKPRVVESPGWHISPYAHNFDVLYIEAEGGYMLNVTDALAWMDGMLGDGDVLLHREPPTVGQFRDMLETKDGENIAGTDDFVYHFKQTHHCPFHPLQHIALLHVGVDNQGVGNHKPTIKEITTDYIKVSYPADVAETMRTTGNRLVYRYGLNPSSLGFYDSHANWLARK</sequence>
<dbReference type="STRING" id="754436.JCM19237_5852"/>